<evidence type="ECO:0000259" key="5">
    <source>
        <dbReference type="PROSITE" id="PS50089"/>
    </source>
</evidence>
<gene>
    <name evidence="6" type="ORF">TNIN_179091</name>
</gene>
<evidence type="ECO:0000313" key="6">
    <source>
        <dbReference type="EMBL" id="GFY66879.1"/>
    </source>
</evidence>
<proteinExistence type="predicted"/>
<reference evidence="6" key="1">
    <citation type="submission" date="2020-08" db="EMBL/GenBank/DDBJ databases">
        <title>Multicomponent nature underlies the extraordinary mechanical properties of spider dragline silk.</title>
        <authorList>
            <person name="Kono N."/>
            <person name="Nakamura H."/>
            <person name="Mori M."/>
            <person name="Yoshida Y."/>
            <person name="Ohtoshi R."/>
            <person name="Malay A.D."/>
            <person name="Moran D.A.P."/>
            <person name="Tomita M."/>
            <person name="Numata K."/>
            <person name="Arakawa K."/>
        </authorList>
    </citation>
    <scope>NUCLEOTIDE SEQUENCE</scope>
</reference>
<comment type="caution">
    <text evidence="6">The sequence shown here is derived from an EMBL/GenBank/DDBJ whole genome shotgun (WGS) entry which is preliminary data.</text>
</comment>
<dbReference type="InterPro" id="IPR050731">
    <property type="entry name" value="HRD1_E3_ubiq-ligases"/>
</dbReference>
<dbReference type="InterPro" id="IPR013083">
    <property type="entry name" value="Znf_RING/FYVE/PHD"/>
</dbReference>
<dbReference type="AlphaFoldDB" id="A0A8X6Y8N3"/>
<keyword evidence="2 4" id="KW-0863">Zinc-finger</keyword>
<keyword evidence="3" id="KW-0862">Zinc</keyword>
<dbReference type="PANTHER" id="PTHR22763">
    <property type="entry name" value="RING ZINC FINGER PROTEIN"/>
    <property type="match status" value="1"/>
</dbReference>
<dbReference type="GO" id="GO:0012505">
    <property type="term" value="C:endomembrane system"/>
    <property type="evidence" value="ECO:0007669"/>
    <property type="project" value="TreeGrafter"/>
</dbReference>
<evidence type="ECO:0000256" key="2">
    <source>
        <dbReference type="ARBA" id="ARBA00022771"/>
    </source>
</evidence>
<evidence type="ECO:0000256" key="3">
    <source>
        <dbReference type="ARBA" id="ARBA00022833"/>
    </source>
</evidence>
<evidence type="ECO:0000256" key="4">
    <source>
        <dbReference type="PROSITE-ProRule" id="PRU00175"/>
    </source>
</evidence>
<dbReference type="SUPFAM" id="SSF57850">
    <property type="entry name" value="RING/U-box"/>
    <property type="match status" value="1"/>
</dbReference>
<dbReference type="GO" id="GO:0008270">
    <property type="term" value="F:zinc ion binding"/>
    <property type="evidence" value="ECO:0007669"/>
    <property type="project" value="UniProtKB-KW"/>
</dbReference>
<feature type="non-terminal residue" evidence="6">
    <location>
        <position position="1"/>
    </location>
</feature>
<evidence type="ECO:0000313" key="7">
    <source>
        <dbReference type="Proteomes" id="UP000886998"/>
    </source>
</evidence>
<keyword evidence="1" id="KW-0479">Metal-binding</keyword>
<dbReference type="PROSITE" id="PS50089">
    <property type="entry name" value="ZF_RING_2"/>
    <property type="match status" value="1"/>
</dbReference>
<name>A0A8X6Y8N3_9ARAC</name>
<feature type="domain" description="RING-type" evidence="5">
    <location>
        <begin position="5"/>
        <end position="42"/>
    </location>
</feature>
<keyword evidence="7" id="KW-1185">Reference proteome</keyword>
<dbReference type="PANTHER" id="PTHR22763:SF162">
    <property type="entry name" value="TRANSMEMBRANE E3 UBIQUITIN-PROTEIN LIGASE 1"/>
    <property type="match status" value="1"/>
</dbReference>
<dbReference type="EMBL" id="BMAV01016285">
    <property type="protein sequence ID" value="GFY66879.1"/>
    <property type="molecule type" value="Genomic_DNA"/>
</dbReference>
<dbReference type="OrthoDB" id="1714475at2759"/>
<protein>
    <recommendedName>
        <fullName evidence="5">RING-type domain-containing protein</fullName>
    </recommendedName>
</protein>
<sequence>MSETCSICLEEKSTESLDCGHVFHVECIRKWLAVKAHCPYCRQEIREKTQWNKILQLMDEFPEELPVVYPCCRERINIVSGGVGYCALALVPTLGVFVELYKLCMLNPSRSAQTRSNPSDLSYPRIRFEFQQ</sequence>
<organism evidence="6 7">
    <name type="scientific">Trichonephila inaurata madagascariensis</name>
    <dbReference type="NCBI Taxonomy" id="2747483"/>
    <lineage>
        <taxon>Eukaryota</taxon>
        <taxon>Metazoa</taxon>
        <taxon>Ecdysozoa</taxon>
        <taxon>Arthropoda</taxon>
        <taxon>Chelicerata</taxon>
        <taxon>Arachnida</taxon>
        <taxon>Araneae</taxon>
        <taxon>Araneomorphae</taxon>
        <taxon>Entelegynae</taxon>
        <taxon>Araneoidea</taxon>
        <taxon>Nephilidae</taxon>
        <taxon>Trichonephila</taxon>
        <taxon>Trichonephila inaurata</taxon>
    </lineage>
</organism>
<dbReference type="SMART" id="SM00184">
    <property type="entry name" value="RING"/>
    <property type="match status" value="1"/>
</dbReference>
<dbReference type="Proteomes" id="UP000886998">
    <property type="component" value="Unassembled WGS sequence"/>
</dbReference>
<dbReference type="Gene3D" id="3.30.40.10">
    <property type="entry name" value="Zinc/RING finger domain, C3HC4 (zinc finger)"/>
    <property type="match status" value="1"/>
</dbReference>
<dbReference type="GO" id="GO:0061630">
    <property type="term" value="F:ubiquitin protein ligase activity"/>
    <property type="evidence" value="ECO:0007669"/>
    <property type="project" value="TreeGrafter"/>
</dbReference>
<accession>A0A8X6Y8N3</accession>
<dbReference type="GO" id="GO:0043161">
    <property type="term" value="P:proteasome-mediated ubiquitin-dependent protein catabolic process"/>
    <property type="evidence" value="ECO:0007669"/>
    <property type="project" value="TreeGrafter"/>
</dbReference>
<dbReference type="Pfam" id="PF13639">
    <property type="entry name" value="zf-RING_2"/>
    <property type="match status" value="1"/>
</dbReference>
<dbReference type="InterPro" id="IPR001841">
    <property type="entry name" value="Znf_RING"/>
</dbReference>
<evidence type="ECO:0000256" key="1">
    <source>
        <dbReference type="ARBA" id="ARBA00022723"/>
    </source>
</evidence>